<evidence type="ECO:0000256" key="1">
    <source>
        <dbReference type="SAM" id="MobiDB-lite"/>
    </source>
</evidence>
<name>A0A2V3DVP1_9MICC</name>
<accession>A0A2V3DVP1</accession>
<comment type="caution">
    <text evidence="3">The sequence shown here is derived from an EMBL/GenBank/DDBJ whole genome shotgun (WGS) entry which is preliminary data.</text>
</comment>
<keyword evidence="2" id="KW-0472">Membrane</keyword>
<feature type="transmembrane region" description="Helical" evidence="2">
    <location>
        <begin position="12"/>
        <end position="28"/>
    </location>
</feature>
<evidence type="ECO:0000313" key="4">
    <source>
        <dbReference type="Proteomes" id="UP000246303"/>
    </source>
</evidence>
<dbReference type="AlphaFoldDB" id="A0A2V3DVP1"/>
<dbReference type="PANTHER" id="PTHR34351">
    <property type="entry name" value="SLR1927 PROTEIN-RELATED"/>
    <property type="match status" value="1"/>
</dbReference>
<feature type="region of interest" description="Disordered" evidence="1">
    <location>
        <begin position="252"/>
        <end position="294"/>
    </location>
</feature>
<evidence type="ECO:0000256" key="2">
    <source>
        <dbReference type="SAM" id="Phobius"/>
    </source>
</evidence>
<dbReference type="OrthoDB" id="9812729at2"/>
<dbReference type="Proteomes" id="UP000246303">
    <property type="component" value="Unassembled WGS sequence"/>
</dbReference>
<keyword evidence="2" id="KW-1133">Transmembrane helix</keyword>
<feature type="transmembrane region" description="Helical" evidence="2">
    <location>
        <begin position="34"/>
        <end position="54"/>
    </location>
</feature>
<gene>
    <name evidence="3" type="ORF">CVS29_01925</name>
</gene>
<sequence>MSLFQLLRPRGWLLFACAVLSLILASILGRRDVLTLAVFCFMLPATAYASLHFFKSGFSLHRHISPLLGRVGEPVEVSLEVRGHNPGGSQSQLVEALPTTFAQVPTFSHPQAGIPRASSSNYHYSLLPRHRGVFTIGPLLCTFTDPFGVASLRRGIDHGDRLTIAPAALELPAISVSEGHGQDGSQSTSELARSHQDDLMTRDYRYGDPLRRVHWALTARQGRLMVRGEEPVTTPEAILILDRRALAFGPSVPSAPAPPAAPTAPAPPAAPTAPAPPAAPTAPAPPTNKSLRTATRAAQDLPELTTTAAFEEAIVATASIAAHLLERAFTLTLLDHLGAPALLTSASAAEPSRAEYSGGEGSYAVAAGLAAVELAGPGETTLAAILAHRLHDRERRGPVIAVMGALSEAEATLLAGNAEGTQSSYALLVCATATDAEPAAQILRRAGWHAAPVTPATTLWQAWANLDAHHGGGKGRS</sequence>
<proteinExistence type="predicted"/>
<dbReference type="EMBL" id="QHLZ01000001">
    <property type="protein sequence ID" value="PXA69349.1"/>
    <property type="molecule type" value="Genomic_DNA"/>
</dbReference>
<dbReference type="RefSeq" id="WP_110104636.1">
    <property type="nucleotide sequence ID" value="NZ_JACBZZ010000001.1"/>
</dbReference>
<keyword evidence="2" id="KW-0812">Transmembrane</keyword>
<feature type="compositionally biased region" description="Pro residues" evidence="1">
    <location>
        <begin position="253"/>
        <end position="286"/>
    </location>
</feature>
<organism evidence="3 4">
    <name type="scientific">Arthrobacter psychrochitiniphilus</name>
    <dbReference type="NCBI Taxonomy" id="291045"/>
    <lineage>
        <taxon>Bacteria</taxon>
        <taxon>Bacillati</taxon>
        <taxon>Actinomycetota</taxon>
        <taxon>Actinomycetes</taxon>
        <taxon>Micrococcales</taxon>
        <taxon>Micrococcaceae</taxon>
        <taxon>Arthrobacter</taxon>
    </lineage>
</organism>
<reference evidence="3 4" key="1">
    <citation type="submission" date="2018-05" db="EMBL/GenBank/DDBJ databases">
        <title>Genetic diversity of glacier-inhabiting Cryobacterium bacteria in China and description of Cryobacterium mengkeensis sp. nov. and Arthrobacter glacialis sp. nov.</title>
        <authorList>
            <person name="Liu Q."/>
            <person name="Xin Y.-H."/>
        </authorList>
    </citation>
    <scope>NUCLEOTIDE SEQUENCE [LARGE SCALE GENOMIC DNA]</scope>
    <source>
        <strain evidence="3 4">GP3</strain>
    </source>
</reference>
<protein>
    <submittedName>
        <fullName evidence="3">Uncharacterized protein</fullName>
    </submittedName>
</protein>
<keyword evidence="4" id="KW-1185">Reference proteome</keyword>
<evidence type="ECO:0000313" key="3">
    <source>
        <dbReference type="EMBL" id="PXA69349.1"/>
    </source>
</evidence>
<dbReference type="PANTHER" id="PTHR34351:SF1">
    <property type="entry name" value="SLR1927 PROTEIN"/>
    <property type="match status" value="1"/>
</dbReference>